<dbReference type="InterPro" id="IPR036938">
    <property type="entry name" value="PAP2/HPO_sf"/>
</dbReference>
<dbReference type="SMART" id="SM00014">
    <property type="entry name" value="acidPPc"/>
    <property type="match status" value="1"/>
</dbReference>
<name>A0ABR6CKJ7_9BACI</name>
<feature type="transmembrane region" description="Helical" evidence="7">
    <location>
        <begin position="30"/>
        <end position="55"/>
    </location>
</feature>
<evidence type="ECO:0000259" key="8">
    <source>
        <dbReference type="SMART" id="SM00014"/>
    </source>
</evidence>
<dbReference type="Pfam" id="PF01569">
    <property type="entry name" value="PAP2"/>
    <property type="match status" value="1"/>
</dbReference>
<dbReference type="GO" id="GO:0050380">
    <property type="term" value="F:undecaprenyl-diphosphatase activity"/>
    <property type="evidence" value="ECO:0007669"/>
    <property type="project" value="UniProtKB-EC"/>
</dbReference>
<comment type="subcellular location">
    <subcellularLocation>
        <location evidence="1">Cell membrane</location>
        <topology evidence="1">Multi-pass membrane protein</topology>
    </subcellularLocation>
</comment>
<evidence type="ECO:0000256" key="7">
    <source>
        <dbReference type="SAM" id="Phobius"/>
    </source>
</evidence>
<evidence type="ECO:0000256" key="2">
    <source>
        <dbReference type="ARBA" id="ARBA00022475"/>
    </source>
</evidence>
<dbReference type="RefSeq" id="WP_182501662.1">
    <property type="nucleotide sequence ID" value="NZ_JACJHX010000002.1"/>
</dbReference>
<dbReference type="Gene3D" id="1.20.144.10">
    <property type="entry name" value="Phosphatidic acid phosphatase type 2/haloperoxidase"/>
    <property type="match status" value="1"/>
</dbReference>
<proteinExistence type="predicted"/>
<dbReference type="Proteomes" id="UP000626697">
    <property type="component" value="Unassembled WGS sequence"/>
</dbReference>
<keyword evidence="2" id="KW-1003">Cell membrane</keyword>
<dbReference type="PANTHER" id="PTHR14969">
    <property type="entry name" value="SPHINGOSINE-1-PHOSPHATE PHOSPHOHYDROLASE"/>
    <property type="match status" value="1"/>
</dbReference>
<keyword evidence="4 9" id="KW-0378">Hydrolase</keyword>
<dbReference type="EMBL" id="JACJHX010000002">
    <property type="protein sequence ID" value="MBA9025579.1"/>
    <property type="molecule type" value="Genomic_DNA"/>
</dbReference>
<keyword evidence="5 7" id="KW-1133">Transmembrane helix</keyword>
<feature type="transmembrane region" description="Helical" evidence="7">
    <location>
        <begin position="61"/>
        <end position="80"/>
    </location>
</feature>
<evidence type="ECO:0000256" key="4">
    <source>
        <dbReference type="ARBA" id="ARBA00022801"/>
    </source>
</evidence>
<keyword evidence="10" id="KW-1185">Reference proteome</keyword>
<feature type="transmembrane region" description="Helical" evidence="7">
    <location>
        <begin position="124"/>
        <end position="150"/>
    </location>
</feature>
<sequence>MARLLLTFYNFECRLFQKINRHFENRHLNLFFRHITHIGGATCTIATVLILIIFSSGVARMTAISSALALAVSHIPVHIVKKLFPRKRPYLIVEKTNYHSNPLQDHSFPSGHTTSIFSVIIPNILFIPVIALILIPLGILVGLSRIYLGLHYPSDVLAGAILGSFVGSLSYYLLSV</sequence>
<feature type="transmembrane region" description="Helical" evidence="7">
    <location>
        <begin position="156"/>
        <end position="174"/>
    </location>
</feature>
<evidence type="ECO:0000256" key="1">
    <source>
        <dbReference type="ARBA" id="ARBA00004651"/>
    </source>
</evidence>
<keyword evidence="3 7" id="KW-0812">Transmembrane</keyword>
<reference evidence="9 10" key="1">
    <citation type="submission" date="2020-08" db="EMBL/GenBank/DDBJ databases">
        <title>Genomic Encyclopedia of Type Strains, Phase IV (KMG-IV): sequencing the most valuable type-strain genomes for metagenomic binning, comparative biology and taxonomic classification.</title>
        <authorList>
            <person name="Goeker M."/>
        </authorList>
    </citation>
    <scope>NUCLEOTIDE SEQUENCE [LARGE SCALE GENOMIC DNA]</scope>
    <source>
        <strain evidence="9 10">DSM 105481</strain>
    </source>
</reference>
<accession>A0ABR6CKJ7</accession>
<dbReference type="PANTHER" id="PTHR14969:SF62">
    <property type="entry name" value="DECAPRENYLPHOSPHORYL-5-PHOSPHORIBOSE PHOSPHATASE RV3807C-RELATED"/>
    <property type="match status" value="1"/>
</dbReference>
<evidence type="ECO:0000313" key="9">
    <source>
        <dbReference type="EMBL" id="MBA9025579.1"/>
    </source>
</evidence>
<dbReference type="InterPro" id="IPR000326">
    <property type="entry name" value="PAP2/HPO"/>
</dbReference>
<evidence type="ECO:0000256" key="6">
    <source>
        <dbReference type="ARBA" id="ARBA00023136"/>
    </source>
</evidence>
<evidence type="ECO:0000256" key="3">
    <source>
        <dbReference type="ARBA" id="ARBA00022692"/>
    </source>
</evidence>
<dbReference type="SUPFAM" id="SSF48317">
    <property type="entry name" value="Acid phosphatase/Vanadium-dependent haloperoxidase"/>
    <property type="match status" value="1"/>
</dbReference>
<organism evidence="9 10">
    <name type="scientific">Peribacillus huizhouensis</name>
    <dbReference type="NCBI Taxonomy" id="1501239"/>
    <lineage>
        <taxon>Bacteria</taxon>
        <taxon>Bacillati</taxon>
        <taxon>Bacillota</taxon>
        <taxon>Bacilli</taxon>
        <taxon>Bacillales</taxon>
        <taxon>Bacillaceae</taxon>
        <taxon>Peribacillus</taxon>
    </lineage>
</organism>
<comment type="caution">
    <text evidence="9">The sequence shown here is derived from an EMBL/GenBank/DDBJ whole genome shotgun (WGS) entry which is preliminary data.</text>
</comment>
<gene>
    <name evidence="9" type="ORF">HNP81_000862</name>
</gene>
<protein>
    <submittedName>
        <fullName evidence="9">Undecaprenyl-diphosphatase</fullName>
        <ecNumber evidence="9">3.6.1.27</ecNumber>
    </submittedName>
</protein>
<feature type="domain" description="Phosphatidic acid phosphatase type 2/haloperoxidase" evidence="8">
    <location>
        <begin position="63"/>
        <end position="171"/>
    </location>
</feature>
<evidence type="ECO:0000313" key="10">
    <source>
        <dbReference type="Proteomes" id="UP000626697"/>
    </source>
</evidence>
<dbReference type="EC" id="3.6.1.27" evidence="9"/>
<keyword evidence="6 7" id="KW-0472">Membrane</keyword>
<evidence type="ECO:0000256" key="5">
    <source>
        <dbReference type="ARBA" id="ARBA00022989"/>
    </source>
</evidence>